<dbReference type="EMBL" id="OB664890">
    <property type="protein sequence ID" value="CAD7232624.1"/>
    <property type="molecule type" value="Genomic_DNA"/>
</dbReference>
<gene>
    <name evidence="9" type="ORF">CTOB1V02_LOCUS10456</name>
</gene>
<evidence type="ECO:0000256" key="1">
    <source>
        <dbReference type="ARBA" id="ARBA00007523"/>
    </source>
</evidence>
<evidence type="ECO:0000256" key="4">
    <source>
        <dbReference type="ARBA" id="ARBA00022714"/>
    </source>
</evidence>
<dbReference type="SUPFAM" id="SSF140490">
    <property type="entry name" value="Nqo1C-terminal domain-like"/>
    <property type="match status" value="1"/>
</dbReference>
<dbReference type="PROSITE" id="PS00645">
    <property type="entry name" value="COMPLEX1_51K_2"/>
    <property type="match status" value="1"/>
</dbReference>
<evidence type="ECO:0000313" key="9">
    <source>
        <dbReference type="EMBL" id="CAD7232624.1"/>
    </source>
</evidence>
<name>A0A7R8ZSD6_9CRUS</name>
<dbReference type="GO" id="GO:0008137">
    <property type="term" value="F:NADH dehydrogenase (ubiquinone) activity"/>
    <property type="evidence" value="ECO:0007669"/>
    <property type="project" value="InterPro"/>
</dbReference>
<dbReference type="FunFam" id="3.40.50.11540:FF:000001">
    <property type="entry name" value="NADH dehydrogenase [ubiquinone] flavoprotein 1, mitochondrial"/>
    <property type="match status" value="1"/>
</dbReference>
<dbReference type="GO" id="GO:0010181">
    <property type="term" value="F:FMN binding"/>
    <property type="evidence" value="ECO:0007669"/>
    <property type="project" value="InterPro"/>
</dbReference>
<dbReference type="SUPFAM" id="SSF52833">
    <property type="entry name" value="Thioredoxin-like"/>
    <property type="match status" value="1"/>
</dbReference>
<keyword evidence="4" id="KW-0001">2Fe-2S</keyword>
<evidence type="ECO:0000256" key="6">
    <source>
        <dbReference type="ARBA" id="ARBA00023004"/>
    </source>
</evidence>
<dbReference type="InterPro" id="IPR037207">
    <property type="entry name" value="Nuop51_4Fe4S-bd_sf"/>
</dbReference>
<dbReference type="InterPro" id="IPR011538">
    <property type="entry name" value="Nuo51_FMN-bd"/>
</dbReference>
<dbReference type="GO" id="GO:0051537">
    <property type="term" value="F:2 iron, 2 sulfur cluster binding"/>
    <property type="evidence" value="ECO:0007669"/>
    <property type="project" value="UniProtKB-KW"/>
</dbReference>
<dbReference type="GO" id="GO:0046872">
    <property type="term" value="F:metal ion binding"/>
    <property type="evidence" value="ECO:0007669"/>
    <property type="project" value="UniProtKB-KW"/>
</dbReference>
<dbReference type="CDD" id="cd03064">
    <property type="entry name" value="TRX_Fd_NuoE"/>
    <property type="match status" value="1"/>
</dbReference>
<sequence length="639" mass="70047">MYEKIIENYPAGDRSTLIPLLQDIQNEYGYLPEDILSRVSDFIKMPFASVYGVATFYNQFRLTPLGKYVIRVCRGTACHVKNSANILIALETELEIKAGATSRDKLFTLETVACIGACSIAPVININDEYYGRLTVQEIPKIIKKRQKKLVLENCGIIDPTSIDEYIANDGFKALDQVLSNLSPKDVVDEVLKSGLKGRGGGGFPTGKKWEFAYNQVSDIKYIICNADEGDPGAFMDRSVLESDPFKLVEGMIIGAYAIGACFGYIYCRAEYPLAIERLENTIKKCEEYGLLGENILGSGFNFKIKIKMGAGAFVCGEETALIASIEGKRGMPKPRPPYPVVSGLWKKPTIINNVETFANISNIIKNGADWFAGIGTESSKGTKVFALSGMIEYSGLVEVPMGITLREVVFDIGGGIPNGKKFKAVQIGGPSGGCLPESVLDTKVDYDSLKTVGAMMGSGGFVVMNENTCMVDVAKFFLTFIQNESCGKCVPCREGTKRMLEIIERIPVSYDGTKNKLDQLQRFKGIIHLERLAEVIQDTSLCGLGQTAPNPVLSGLRYFADEYETHLFERKCEAGVCKELLEYKVITEVCNGCGVCARKCPSDAIVGEPKHPYTIVETKCIKCGMCVETCRFDAIVAN</sequence>
<dbReference type="FunFam" id="1.10.10.1590:FF:000001">
    <property type="entry name" value="NADH-quinone oxidoreductase subunit E"/>
    <property type="match status" value="1"/>
</dbReference>
<dbReference type="NCBIfam" id="NF005722">
    <property type="entry name" value="PRK07539.1-2"/>
    <property type="match status" value="1"/>
</dbReference>
<dbReference type="Pfam" id="PF13187">
    <property type="entry name" value="Fer4_9"/>
    <property type="match status" value="1"/>
</dbReference>
<dbReference type="SMART" id="SM00928">
    <property type="entry name" value="NADH_4Fe-4S"/>
    <property type="match status" value="1"/>
</dbReference>
<dbReference type="SUPFAM" id="SSF142984">
    <property type="entry name" value="Nqo1 middle domain-like"/>
    <property type="match status" value="1"/>
</dbReference>
<keyword evidence="5" id="KW-0479">Metal-binding</keyword>
<evidence type="ECO:0000256" key="5">
    <source>
        <dbReference type="ARBA" id="ARBA00022723"/>
    </source>
</evidence>
<dbReference type="InterPro" id="IPR017900">
    <property type="entry name" value="4Fe4S_Fe_S_CS"/>
</dbReference>
<protein>
    <submittedName>
        <fullName evidence="9">Uncharacterized protein</fullName>
    </submittedName>
</protein>
<dbReference type="Pfam" id="PF01512">
    <property type="entry name" value="Complex1_51K"/>
    <property type="match status" value="1"/>
</dbReference>
<dbReference type="PROSITE" id="PS00198">
    <property type="entry name" value="4FE4S_FER_1"/>
    <property type="match status" value="1"/>
</dbReference>
<keyword evidence="7" id="KW-0411">Iron-sulfur</keyword>
<dbReference type="Gene3D" id="3.30.70.20">
    <property type="match status" value="1"/>
</dbReference>
<evidence type="ECO:0000256" key="2">
    <source>
        <dbReference type="ARBA" id="ARBA00010643"/>
    </source>
</evidence>
<dbReference type="AlphaFoldDB" id="A0A7R8ZSD6"/>
<dbReference type="InterPro" id="IPR036249">
    <property type="entry name" value="Thioredoxin-like_sf"/>
</dbReference>
<dbReference type="Gene3D" id="3.10.20.600">
    <property type="match status" value="1"/>
</dbReference>
<dbReference type="Gene3D" id="1.20.1440.230">
    <property type="entry name" value="NADH-ubiquinone oxidoreductase 51kDa subunit, iron-sulphur binding domain"/>
    <property type="match status" value="1"/>
</dbReference>
<dbReference type="GO" id="GO:0051539">
    <property type="term" value="F:4 iron, 4 sulfur cluster binding"/>
    <property type="evidence" value="ECO:0007669"/>
    <property type="project" value="UniProtKB-KW"/>
</dbReference>
<dbReference type="InterPro" id="IPR042128">
    <property type="entry name" value="NuoE_dom"/>
</dbReference>
<dbReference type="InterPro" id="IPR037225">
    <property type="entry name" value="Nuo51_FMN-bd_sf"/>
</dbReference>
<dbReference type="SUPFAM" id="SSF142019">
    <property type="entry name" value="Nqo1 FMN-binding domain-like"/>
    <property type="match status" value="1"/>
</dbReference>
<evidence type="ECO:0000256" key="7">
    <source>
        <dbReference type="ARBA" id="ARBA00023014"/>
    </source>
</evidence>
<comment type="similarity">
    <text evidence="2">Belongs to the complex I 24 kDa subunit family.</text>
</comment>
<dbReference type="Pfam" id="PF01257">
    <property type="entry name" value="2Fe-2S_thioredx"/>
    <property type="match status" value="1"/>
</dbReference>
<evidence type="ECO:0000256" key="8">
    <source>
        <dbReference type="ARBA" id="ARBA00034078"/>
    </source>
</evidence>
<dbReference type="PANTHER" id="PTHR43578:SF3">
    <property type="entry name" value="NADH-QUINONE OXIDOREDUCTASE SUBUNIT F"/>
    <property type="match status" value="1"/>
</dbReference>
<comment type="cofactor">
    <cofactor evidence="8">
        <name>[2Fe-2S] cluster</name>
        <dbReference type="ChEBI" id="CHEBI:190135"/>
    </cofactor>
</comment>
<reference evidence="9" key="1">
    <citation type="submission" date="2020-11" db="EMBL/GenBank/DDBJ databases">
        <authorList>
            <person name="Tran Van P."/>
        </authorList>
    </citation>
    <scope>NUCLEOTIDE SEQUENCE</scope>
</reference>
<dbReference type="Gene3D" id="3.40.30.10">
    <property type="entry name" value="Glutaredoxin"/>
    <property type="match status" value="1"/>
</dbReference>
<dbReference type="Gene3D" id="3.40.50.11540">
    <property type="entry name" value="NADH-ubiquinone oxidoreductase 51kDa subunit"/>
    <property type="match status" value="1"/>
</dbReference>
<dbReference type="PANTHER" id="PTHR43578">
    <property type="entry name" value="NADH-QUINONE OXIDOREDUCTASE SUBUNIT F"/>
    <property type="match status" value="1"/>
</dbReference>
<evidence type="ECO:0000256" key="3">
    <source>
        <dbReference type="ARBA" id="ARBA00022485"/>
    </source>
</evidence>
<keyword evidence="6" id="KW-0408">Iron</keyword>
<dbReference type="InterPro" id="IPR019575">
    <property type="entry name" value="Nuop51_4Fe4S-bd"/>
</dbReference>
<dbReference type="SUPFAM" id="SSF54862">
    <property type="entry name" value="4Fe-4S ferredoxins"/>
    <property type="match status" value="1"/>
</dbReference>
<dbReference type="OrthoDB" id="42889at2759"/>
<organism evidence="9">
    <name type="scientific">Cyprideis torosa</name>
    <dbReference type="NCBI Taxonomy" id="163714"/>
    <lineage>
        <taxon>Eukaryota</taxon>
        <taxon>Metazoa</taxon>
        <taxon>Ecdysozoa</taxon>
        <taxon>Arthropoda</taxon>
        <taxon>Crustacea</taxon>
        <taxon>Oligostraca</taxon>
        <taxon>Ostracoda</taxon>
        <taxon>Podocopa</taxon>
        <taxon>Podocopida</taxon>
        <taxon>Cytherocopina</taxon>
        <taxon>Cytheroidea</taxon>
        <taxon>Cytherideidae</taxon>
        <taxon>Cyprideis</taxon>
    </lineage>
</organism>
<dbReference type="Gene3D" id="1.10.10.1590">
    <property type="entry name" value="NADH-quinone oxidoreductase subunit E"/>
    <property type="match status" value="1"/>
</dbReference>
<dbReference type="InterPro" id="IPR017896">
    <property type="entry name" value="4Fe4S_Fe-S-bd"/>
</dbReference>
<dbReference type="Gene3D" id="6.10.250.1450">
    <property type="match status" value="1"/>
</dbReference>
<dbReference type="Pfam" id="PF10589">
    <property type="entry name" value="NADH_4Fe-4S"/>
    <property type="match status" value="1"/>
</dbReference>
<dbReference type="InterPro" id="IPR041921">
    <property type="entry name" value="NuoE_N"/>
</dbReference>
<accession>A0A7R8ZSD6</accession>
<dbReference type="PROSITE" id="PS51379">
    <property type="entry name" value="4FE4S_FER_2"/>
    <property type="match status" value="2"/>
</dbReference>
<keyword evidence="3" id="KW-0004">4Fe-4S</keyword>
<proteinExistence type="inferred from homology"/>
<dbReference type="InterPro" id="IPR001949">
    <property type="entry name" value="NADH-UbQ_OxRdtase_51kDa_CS"/>
</dbReference>
<comment type="similarity">
    <text evidence="1">Belongs to the complex I 51 kDa subunit family.</text>
</comment>